<organism evidence="6 7">
    <name type="scientific">Rhizophagus irregularis (strain DAOM 197198w)</name>
    <name type="common">Glomus intraradices</name>
    <dbReference type="NCBI Taxonomy" id="1432141"/>
    <lineage>
        <taxon>Eukaryota</taxon>
        <taxon>Fungi</taxon>
        <taxon>Fungi incertae sedis</taxon>
        <taxon>Mucoromycota</taxon>
        <taxon>Glomeromycotina</taxon>
        <taxon>Glomeromycetes</taxon>
        <taxon>Glomerales</taxon>
        <taxon>Glomeraceae</taxon>
        <taxon>Rhizophagus</taxon>
    </lineage>
</organism>
<comment type="subcellular location">
    <subcellularLocation>
        <location evidence="1">Lysosome membrane</location>
    </subcellularLocation>
</comment>
<evidence type="ECO:0000256" key="2">
    <source>
        <dbReference type="ARBA" id="ARBA00005433"/>
    </source>
</evidence>
<sequence>MKIELNEKAQNSFGSVRGIVKTVIKNANVSEELMKTAKLFANLDVSMKSTHQSLEKLTIGITQLRERNNQMLEILHIIPQINDGLNVEELIKCSSTQ</sequence>
<keyword evidence="4" id="KW-0472">Membrane</keyword>
<dbReference type="HOGENOM" id="CLU_2347831_0_0_1"/>
<keyword evidence="7" id="KW-1185">Reference proteome</keyword>
<dbReference type="EMBL" id="JEMT01026558">
    <property type="protein sequence ID" value="EXX58957.1"/>
    <property type="molecule type" value="Genomic_DNA"/>
</dbReference>
<evidence type="ECO:0000256" key="5">
    <source>
        <dbReference type="ARBA" id="ARBA00023228"/>
    </source>
</evidence>
<dbReference type="AlphaFoldDB" id="A0A015IP10"/>
<gene>
    <name evidence="6" type="ORF">RirG_192890</name>
</gene>
<reference evidence="6 7" key="1">
    <citation type="submission" date="2014-02" db="EMBL/GenBank/DDBJ databases">
        <title>Single nucleus genome sequencing reveals high similarity among nuclei of an endomycorrhizal fungus.</title>
        <authorList>
            <person name="Lin K."/>
            <person name="Geurts R."/>
            <person name="Zhang Z."/>
            <person name="Limpens E."/>
            <person name="Saunders D.G."/>
            <person name="Mu D."/>
            <person name="Pang E."/>
            <person name="Cao H."/>
            <person name="Cha H."/>
            <person name="Lin T."/>
            <person name="Zhou Q."/>
            <person name="Shang Y."/>
            <person name="Li Y."/>
            <person name="Ivanov S."/>
            <person name="Sharma T."/>
            <person name="Velzen R.V."/>
            <person name="Ruijter N.D."/>
            <person name="Aanen D.K."/>
            <person name="Win J."/>
            <person name="Kamoun S."/>
            <person name="Bisseling T."/>
            <person name="Huang S."/>
        </authorList>
    </citation>
    <scope>NUCLEOTIDE SEQUENCE [LARGE SCALE GENOMIC DNA]</scope>
    <source>
        <strain evidence="7">DAOM197198w</strain>
    </source>
</reference>
<dbReference type="OrthoDB" id="2324860at2759"/>
<keyword evidence="5" id="KW-0458">Lysosome</keyword>
<comment type="similarity">
    <text evidence="2">Belongs to the BORCS7 family.</text>
</comment>
<dbReference type="Proteomes" id="UP000022910">
    <property type="component" value="Unassembled WGS sequence"/>
</dbReference>
<comment type="caution">
    <text evidence="6">The sequence shown here is derived from an EMBL/GenBank/DDBJ whole genome shotgun (WGS) entry which is preliminary data.</text>
</comment>
<proteinExistence type="inferred from homology"/>
<evidence type="ECO:0000256" key="4">
    <source>
        <dbReference type="ARBA" id="ARBA00023136"/>
    </source>
</evidence>
<evidence type="ECO:0000256" key="1">
    <source>
        <dbReference type="ARBA" id="ARBA00004656"/>
    </source>
</evidence>
<dbReference type="InterPro" id="IPR032143">
    <property type="entry name" value="BORCS7"/>
</dbReference>
<evidence type="ECO:0000313" key="7">
    <source>
        <dbReference type="Proteomes" id="UP000022910"/>
    </source>
</evidence>
<dbReference type="Pfam" id="PF16088">
    <property type="entry name" value="BORCS7"/>
    <property type="match status" value="1"/>
</dbReference>
<protein>
    <recommendedName>
        <fullName evidence="3">BLOC-1-related complex subunit 7</fullName>
    </recommendedName>
</protein>
<evidence type="ECO:0000256" key="3">
    <source>
        <dbReference type="ARBA" id="ARBA00022295"/>
    </source>
</evidence>
<accession>A0A015IP10</accession>
<evidence type="ECO:0000313" key="6">
    <source>
        <dbReference type="EMBL" id="EXX58957.1"/>
    </source>
</evidence>
<name>A0A015IP10_RHIIW</name>